<dbReference type="Proteomes" id="UP000289152">
    <property type="component" value="Unassembled WGS sequence"/>
</dbReference>
<evidence type="ECO:0000313" key="2">
    <source>
        <dbReference type="EMBL" id="RXK40394.1"/>
    </source>
</evidence>
<feature type="compositionally biased region" description="Basic and acidic residues" evidence="1">
    <location>
        <begin position="30"/>
        <end position="47"/>
    </location>
</feature>
<proteinExistence type="predicted"/>
<reference evidence="2 3" key="1">
    <citation type="submission" date="2016-06" db="EMBL/GenBank/DDBJ databases">
        <title>Evolution of pathogenesis and genome organization in the Tremellales.</title>
        <authorList>
            <person name="Cuomo C."/>
            <person name="Litvintseva A."/>
            <person name="Heitman J."/>
            <person name="Chen Y."/>
            <person name="Sun S."/>
            <person name="Springer D."/>
            <person name="Dromer F."/>
            <person name="Young S."/>
            <person name="Zeng Q."/>
            <person name="Chapman S."/>
            <person name="Gujja S."/>
            <person name="Saif S."/>
            <person name="Birren B."/>
        </authorList>
    </citation>
    <scope>NUCLEOTIDE SEQUENCE [LARGE SCALE GENOMIC DNA]</scope>
    <source>
        <strain evidence="2 3">ATCC 28783</strain>
    </source>
</reference>
<feature type="compositionally biased region" description="Polar residues" evidence="1">
    <location>
        <begin position="359"/>
        <end position="371"/>
    </location>
</feature>
<feature type="compositionally biased region" description="Polar residues" evidence="1">
    <location>
        <begin position="185"/>
        <end position="194"/>
    </location>
</feature>
<feature type="compositionally biased region" description="Polar residues" evidence="1">
    <location>
        <begin position="121"/>
        <end position="144"/>
    </location>
</feature>
<feature type="compositionally biased region" description="Basic and acidic residues" evidence="1">
    <location>
        <begin position="210"/>
        <end position="219"/>
    </location>
</feature>
<accession>A0A4Q1BR14</accession>
<dbReference type="AlphaFoldDB" id="A0A4Q1BR14"/>
<organism evidence="2 3">
    <name type="scientific">Tremella mesenterica</name>
    <name type="common">Jelly fungus</name>
    <dbReference type="NCBI Taxonomy" id="5217"/>
    <lineage>
        <taxon>Eukaryota</taxon>
        <taxon>Fungi</taxon>
        <taxon>Dikarya</taxon>
        <taxon>Basidiomycota</taxon>
        <taxon>Agaricomycotina</taxon>
        <taxon>Tremellomycetes</taxon>
        <taxon>Tremellales</taxon>
        <taxon>Tremellaceae</taxon>
        <taxon>Tremella</taxon>
    </lineage>
</organism>
<feature type="region of interest" description="Disordered" evidence="1">
    <location>
        <begin position="1"/>
        <end position="95"/>
    </location>
</feature>
<gene>
    <name evidence="2" type="ORF">M231_02377</name>
</gene>
<evidence type="ECO:0000313" key="3">
    <source>
        <dbReference type="Proteomes" id="UP000289152"/>
    </source>
</evidence>
<comment type="caution">
    <text evidence="2">The sequence shown here is derived from an EMBL/GenBank/DDBJ whole genome shotgun (WGS) entry which is preliminary data.</text>
</comment>
<evidence type="ECO:0000256" key="1">
    <source>
        <dbReference type="SAM" id="MobiDB-lite"/>
    </source>
</evidence>
<sequence length="387" mass="42037">MDNSRRSSDEEDEVPNQMTSFLDMSSPSFEKNDRDLVDQNEEGKSEAQSHSQPEQPTPPSNPSLEDLFDDLFGKTSSWEGVGREPPTKLTAPGIDSNLSGANVAGSSSAIDEQVQATSFGRSIHTDPSQFNAAKTSAGASTRSQRLLGLVRQQSRRVKKGVESAKSRLKGKQSVKPELEEVHLTGASTSILPSSNDHRSQGSLGAPIPRGSDDTTEVRQRSLLSEPLLSQERPLSPPLLESQREETDVQTSGAQKSDVHPGTRTASTDDQDVDDPRHEVRIVQLTPSKQSLSFLRAPRRVSARALVRSLTLAPPNFLSRLTSAFRLSRARPSSVMLLPPSDRNIKISTTRQLHTEGHDTTTANTGPSSPVSPTGAIPHPLEHWNIIS</sequence>
<protein>
    <submittedName>
        <fullName evidence="2">Uncharacterized protein</fullName>
    </submittedName>
</protein>
<feature type="compositionally biased region" description="Polar residues" evidence="1">
    <location>
        <begin position="16"/>
        <end position="29"/>
    </location>
</feature>
<feature type="region of interest" description="Disordered" evidence="1">
    <location>
        <begin position="121"/>
        <end position="275"/>
    </location>
</feature>
<keyword evidence="3" id="KW-1185">Reference proteome</keyword>
<dbReference type="InParanoid" id="A0A4Q1BR14"/>
<dbReference type="EMBL" id="SDIL01000019">
    <property type="protein sequence ID" value="RXK40394.1"/>
    <property type="molecule type" value="Genomic_DNA"/>
</dbReference>
<feature type="region of interest" description="Disordered" evidence="1">
    <location>
        <begin position="349"/>
        <end position="378"/>
    </location>
</feature>
<name>A0A4Q1BR14_TREME</name>
<dbReference type="VEuPathDB" id="FungiDB:TREMEDRAFT_64453"/>